<sequence length="37" mass="4100">MRCSRATFLPWVALDIRGVAESNIYIGVGIHSPQRGQ</sequence>
<geneLocation type="plasmid" evidence="1 2">
    <name>pREB4</name>
</geneLocation>
<dbReference type="Proteomes" id="UP000000268">
    <property type="component" value="Plasmid pREB4"/>
</dbReference>
<reference evidence="1 2" key="1">
    <citation type="journal article" date="2008" name="Proc. Natl. Acad. Sci. U.S.A.">
        <title>Niche adaptation and genome expansion in the chlorophyll d-producing cyanobacterium Acaryochloris marina.</title>
        <authorList>
            <person name="Swingley W.D."/>
            <person name="Chen M."/>
            <person name="Cheung P.C."/>
            <person name="Conrad A.L."/>
            <person name="Dejesa L.C."/>
            <person name="Hao J."/>
            <person name="Honchak B.M."/>
            <person name="Karbach L.E."/>
            <person name="Kurdoglu A."/>
            <person name="Lahiri S."/>
            <person name="Mastrian S.D."/>
            <person name="Miyashita H."/>
            <person name="Page L."/>
            <person name="Ramakrishna P."/>
            <person name="Satoh S."/>
            <person name="Sattley W.M."/>
            <person name="Shimada Y."/>
            <person name="Taylor H.L."/>
            <person name="Tomo T."/>
            <person name="Tsuchiya T."/>
            <person name="Wang Z.T."/>
            <person name="Raymond J."/>
            <person name="Mimuro M."/>
            <person name="Blankenship R.E."/>
            <person name="Touchman J.W."/>
        </authorList>
    </citation>
    <scope>NUCLEOTIDE SEQUENCE [LARGE SCALE GENOMIC DNA]</scope>
    <source>
        <strain evidence="2">MBIC 11017</strain>
        <plasmid evidence="2">Plasmid pREB4</plasmid>
    </source>
</reference>
<dbReference type="HOGENOM" id="CLU_3338803_0_0_3"/>
<keyword evidence="2" id="KW-1185">Reference proteome</keyword>
<dbReference type="EMBL" id="CP000841">
    <property type="protein sequence ID" value="ABW32608.1"/>
    <property type="molecule type" value="Genomic_DNA"/>
</dbReference>
<gene>
    <name evidence="1" type="ordered locus">AM1_D0113</name>
</gene>
<keyword evidence="1" id="KW-0614">Plasmid</keyword>
<dbReference type="AlphaFoldDB" id="A8ZNM3"/>
<name>A8ZNM3_ACAM1</name>
<dbReference type="KEGG" id="amr:AM1_D0113"/>
<evidence type="ECO:0000313" key="1">
    <source>
        <dbReference type="EMBL" id="ABW32608.1"/>
    </source>
</evidence>
<proteinExistence type="predicted"/>
<evidence type="ECO:0000313" key="2">
    <source>
        <dbReference type="Proteomes" id="UP000000268"/>
    </source>
</evidence>
<accession>A8ZNM3</accession>
<organism evidence="1 2">
    <name type="scientific">Acaryochloris marina (strain MBIC 11017)</name>
    <dbReference type="NCBI Taxonomy" id="329726"/>
    <lineage>
        <taxon>Bacteria</taxon>
        <taxon>Bacillati</taxon>
        <taxon>Cyanobacteriota</taxon>
        <taxon>Cyanophyceae</taxon>
        <taxon>Acaryochloridales</taxon>
        <taxon>Acaryochloridaceae</taxon>
        <taxon>Acaryochloris</taxon>
    </lineage>
</organism>
<protein>
    <submittedName>
        <fullName evidence="1">Uncharacterized protein</fullName>
    </submittedName>
</protein>